<name>A0A0F9TRT1_9ZZZZ</name>
<sequence>MAGRPSKFTPAAAAHIVQAVRDGNPLVVAAVHGGISYRTLDRWMLQGKEQTSGRFVTFVLDIARAEADAILTRVARISRAAEGGQVLSRTTTTNERTGVTTVHETYSKGEWAADAWLLERRFPAFFGRRDRWDILTERLKLFAEESGISEEELLTGVLSLGIEQKELPAP</sequence>
<organism evidence="1">
    <name type="scientific">marine sediment metagenome</name>
    <dbReference type="NCBI Taxonomy" id="412755"/>
    <lineage>
        <taxon>unclassified sequences</taxon>
        <taxon>metagenomes</taxon>
        <taxon>ecological metagenomes</taxon>
    </lineage>
</organism>
<comment type="caution">
    <text evidence="1">The sequence shown here is derived from an EMBL/GenBank/DDBJ whole genome shotgun (WGS) entry which is preliminary data.</text>
</comment>
<dbReference type="Gene3D" id="1.10.10.60">
    <property type="entry name" value="Homeodomain-like"/>
    <property type="match status" value="1"/>
</dbReference>
<protein>
    <submittedName>
        <fullName evidence="1">Uncharacterized protein</fullName>
    </submittedName>
</protein>
<reference evidence="1" key="1">
    <citation type="journal article" date="2015" name="Nature">
        <title>Complex archaea that bridge the gap between prokaryotes and eukaryotes.</title>
        <authorList>
            <person name="Spang A."/>
            <person name="Saw J.H."/>
            <person name="Jorgensen S.L."/>
            <person name="Zaremba-Niedzwiedzka K."/>
            <person name="Martijn J."/>
            <person name="Lind A.E."/>
            <person name="van Eijk R."/>
            <person name="Schleper C."/>
            <person name="Guy L."/>
            <person name="Ettema T.J."/>
        </authorList>
    </citation>
    <scope>NUCLEOTIDE SEQUENCE</scope>
</reference>
<dbReference type="AlphaFoldDB" id="A0A0F9TRT1"/>
<gene>
    <name evidence="1" type="ORF">LCGC14_0313060</name>
</gene>
<proteinExistence type="predicted"/>
<dbReference type="EMBL" id="LAZR01000206">
    <property type="protein sequence ID" value="KKN82039.1"/>
    <property type="molecule type" value="Genomic_DNA"/>
</dbReference>
<evidence type="ECO:0000313" key="1">
    <source>
        <dbReference type="EMBL" id="KKN82039.1"/>
    </source>
</evidence>
<accession>A0A0F9TRT1</accession>